<reference evidence="7 8" key="1">
    <citation type="submission" date="2024-08" db="EMBL/GenBank/DDBJ databases">
        <authorList>
            <person name="Lu H."/>
        </authorList>
    </citation>
    <scope>NUCLEOTIDE SEQUENCE [LARGE SCALE GENOMIC DNA]</scope>
    <source>
        <strain evidence="7 8">LYH14W</strain>
    </source>
</reference>
<evidence type="ECO:0000256" key="3">
    <source>
        <dbReference type="RuleBase" id="RU362132"/>
    </source>
</evidence>
<dbReference type="CDD" id="cd00568">
    <property type="entry name" value="TPP_enzymes"/>
    <property type="match status" value="1"/>
</dbReference>
<evidence type="ECO:0000259" key="6">
    <source>
        <dbReference type="Pfam" id="PF02776"/>
    </source>
</evidence>
<protein>
    <submittedName>
        <fullName evidence="7">Thiamine pyrophosphate-binding protein</fullName>
    </submittedName>
</protein>
<dbReference type="PANTHER" id="PTHR18968">
    <property type="entry name" value="THIAMINE PYROPHOSPHATE ENZYMES"/>
    <property type="match status" value="1"/>
</dbReference>
<dbReference type="InterPro" id="IPR012001">
    <property type="entry name" value="Thiamin_PyroP_enz_TPP-bd_dom"/>
</dbReference>
<keyword evidence="8" id="KW-1185">Reference proteome</keyword>
<gene>
    <name evidence="7" type="ORF">ACG00Y_13790</name>
</gene>
<dbReference type="Gene3D" id="3.40.50.1220">
    <property type="entry name" value="TPP-binding domain"/>
    <property type="match status" value="1"/>
</dbReference>
<accession>A0ABW7F532</accession>
<dbReference type="SUPFAM" id="SSF52518">
    <property type="entry name" value="Thiamin diphosphate-binding fold (THDP-binding)"/>
    <property type="match status" value="2"/>
</dbReference>
<dbReference type="SUPFAM" id="SSF52467">
    <property type="entry name" value="DHS-like NAD/FAD-binding domain"/>
    <property type="match status" value="1"/>
</dbReference>
<dbReference type="InterPro" id="IPR045229">
    <property type="entry name" value="TPP_enz"/>
</dbReference>
<dbReference type="InterPro" id="IPR029061">
    <property type="entry name" value="THDP-binding"/>
</dbReference>
<dbReference type="Pfam" id="PF02775">
    <property type="entry name" value="TPP_enzyme_C"/>
    <property type="match status" value="1"/>
</dbReference>
<dbReference type="Gene3D" id="3.40.50.970">
    <property type="match status" value="2"/>
</dbReference>
<dbReference type="EMBL" id="JBIGHV010000005">
    <property type="protein sequence ID" value="MFG6430996.1"/>
    <property type="molecule type" value="Genomic_DNA"/>
</dbReference>
<dbReference type="InterPro" id="IPR011766">
    <property type="entry name" value="TPP_enzyme_TPP-bd"/>
</dbReference>
<feature type="domain" description="Thiamine pyrophosphate enzyme central" evidence="4">
    <location>
        <begin position="223"/>
        <end position="357"/>
    </location>
</feature>
<dbReference type="InterPro" id="IPR012000">
    <property type="entry name" value="Thiamin_PyroP_enz_cen_dom"/>
</dbReference>
<evidence type="ECO:0000256" key="1">
    <source>
        <dbReference type="ARBA" id="ARBA00007812"/>
    </source>
</evidence>
<comment type="similarity">
    <text evidence="1 3">Belongs to the TPP enzyme family.</text>
</comment>
<evidence type="ECO:0000313" key="8">
    <source>
        <dbReference type="Proteomes" id="UP001606210"/>
    </source>
</evidence>
<comment type="caution">
    <text evidence="7">The sequence shown here is derived from an EMBL/GenBank/DDBJ whole genome shotgun (WGS) entry which is preliminary data.</text>
</comment>
<dbReference type="Pfam" id="PF02776">
    <property type="entry name" value="TPP_enzyme_N"/>
    <property type="match status" value="1"/>
</dbReference>
<feature type="domain" description="Thiamine pyrophosphate enzyme N-terminal TPP-binding" evidence="6">
    <location>
        <begin position="25"/>
        <end position="138"/>
    </location>
</feature>
<name>A0ABW7F532_9BURK</name>
<organism evidence="7 8">
    <name type="scientific">Pelomonas parva</name>
    <dbReference type="NCBI Taxonomy" id="3299032"/>
    <lineage>
        <taxon>Bacteria</taxon>
        <taxon>Pseudomonadati</taxon>
        <taxon>Pseudomonadota</taxon>
        <taxon>Betaproteobacteria</taxon>
        <taxon>Burkholderiales</taxon>
        <taxon>Sphaerotilaceae</taxon>
        <taxon>Roseateles</taxon>
    </lineage>
</organism>
<dbReference type="PANTHER" id="PTHR18968:SF167">
    <property type="entry name" value="ACETOLACTATE SYNTHASE LARGE SUBUNIT ILVB2-RELATED"/>
    <property type="match status" value="1"/>
</dbReference>
<dbReference type="Pfam" id="PF00205">
    <property type="entry name" value="TPP_enzyme_M"/>
    <property type="match status" value="1"/>
</dbReference>
<dbReference type="RefSeq" id="WP_394479701.1">
    <property type="nucleotide sequence ID" value="NZ_JBIGHV010000005.1"/>
</dbReference>
<sequence length="614" mass="65219">MESNTALAPFYAAAHDVAREPAARDAADLLVEALEALGVEYVFGVPGGAIEPLYNALARSGRRGGPQAVVARNEQGAAYMADGYARETGKIGVCIATSGPGATNLITGVACAYDNNVPMLVITGQPPIKNFGKGALQESSCTGINTMAMFRPCTRYNSLVSHAEQLPIKLFNALMHAQRAPSGPSHLSIPVDILRQPLPDDLETPDFSGLLRRAPALVDLPAVRQLARLLFSARAPVWLIGDGCGEAANELMQLVQLTDGHFIATPDGKGFINPRHPRFRGVFGFGGHSSAAELLSSEPDLVIALGTGFGEFNSGGWSTNLLNSRLVHVDDSDENLMRSPTARLHVRGHIKSVCEQLITLLAPSNSGQDATVLPFLHPQKAARAYEAMVDSPAAIHNDSAPVKPQRLLATLGERCPPQTRFVADAGNSAAWAVHYLAPHDQRSARMPGGPYLPAGQERRTRPSSWLRVTMDFAPMGWAIGSAVGIAMANRRCPVVCLTGDGSYLMNGQEITVAAELGLPVLYVVLNDGALGMVKHGQRLAGAEPIGFELPKVDFAMMAAAMGIPGHVIRSPADLDALDFNAILSRGGPTLLDVRIDGEEVPPMNLRMKTLGTAK</sequence>
<feature type="domain" description="Thiamine pyrophosphate enzyme TPP-binding" evidence="5">
    <location>
        <begin position="459"/>
        <end position="593"/>
    </location>
</feature>
<dbReference type="Proteomes" id="UP001606210">
    <property type="component" value="Unassembled WGS sequence"/>
</dbReference>
<evidence type="ECO:0000313" key="7">
    <source>
        <dbReference type="EMBL" id="MFG6430996.1"/>
    </source>
</evidence>
<dbReference type="InterPro" id="IPR029035">
    <property type="entry name" value="DHS-like_NAD/FAD-binding_dom"/>
</dbReference>
<evidence type="ECO:0000259" key="5">
    <source>
        <dbReference type="Pfam" id="PF02775"/>
    </source>
</evidence>
<evidence type="ECO:0000256" key="2">
    <source>
        <dbReference type="ARBA" id="ARBA00023052"/>
    </source>
</evidence>
<dbReference type="CDD" id="cd07035">
    <property type="entry name" value="TPP_PYR_POX_like"/>
    <property type="match status" value="1"/>
</dbReference>
<keyword evidence="2 3" id="KW-0786">Thiamine pyrophosphate</keyword>
<proteinExistence type="inferred from homology"/>
<evidence type="ECO:0000259" key="4">
    <source>
        <dbReference type="Pfam" id="PF00205"/>
    </source>
</evidence>